<dbReference type="RefSeq" id="XP_004490521.1">
    <property type="nucleotide sequence ID" value="XM_004490464.2"/>
</dbReference>
<dbReference type="Gene3D" id="2.20.25.80">
    <property type="entry name" value="WRKY domain"/>
    <property type="match status" value="1"/>
</dbReference>
<reference evidence="7" key="1">
    <citation type="journal article" date="2013" name="Nat. Biotechnol.">
        <title>Draft genome sequence of chickpea (Cicer arietinum) provides a resource for trait improvement.</title>
        <authorList>
            <person name="Varshney R.K."/>
            <person name="Song C."/>
            <person name="Saxena R.K."/>
            <person name="Azam S."/>
            <person name="Yu S."/>
            <person name="Sharpe A.G."/>
            <person name="Cannon S."/>
            <person name="Baek J."/>
            <person name="Rosen B.D."/>
            <person name="Tar'an B."/>
            <person name="Millan T."/>
            <person name="Zhang X."/>
            <person name="Ramsay L.D."/>
            <person name="Iwata A."/>
            <person name="Wang Y."/>
            <person name="Nelson W."/>
            <person name="Farmer A.D."/>
            <person name="Gaur P.M."/>
            <person name="Soderlund C."/>
            <person name="Penmetsa R.V."/>
            <person name="Xu C."/>
            <person name="Bharti A.K."/>
            <person name="He W."/>
            <person name="Winter P."/>
            <person name="Zhao S."/>
            <person name="Hane J.K."/>
            <person name="Carrasquilla-Garcia N."/>
            <person name="Condie J.A."/>
            <person name="Upadhyaya H.D."/>
            <person name="Luo M.C."/>
            <person name="Thudi M."/>
            <person name="Gowda C.L."/>
            <person name="Singh N.P."/>
            <person name="Lichtenzveig J."/>
            <person name="Gali K.K."/>
            <person name="Rubio J."/>
            <person name="Nadarajan N."/>
            <person name="Dolezel J."/>
            <person name="Bansal K.C."/>
            <person name="Xu X."/>
            <person name="Edwards D."/>
            <person name="Zhang G."/>
            <person name="Kahl G."/>
            <person name="Gil J."/>
            <person name="Singh K.B."/>
            <person name="Datta S.K."/>
            <person name="Jackson S.A."/>
            <person name="Wang J."/>
            <person name="Cook D.R."/>
        </authorList>
    </citation>
    <scope>NUCLEOTIDE SEQUENCE [LARGE SCALE GENOMIC DNA]</scope>
    <source>
        <strain evidence="7">cv. CDC Frontier</strain>
    </source>
</reference>
<dbReference type="GeneID" id="101503258"/>
<dbReference type="InterPro" id="IPR003657">
    <property type="entry name" value="WRKY_dom"/>
</dbReference>
<dbReference type="Pfam" id="PF03106">
    <property type="entry name" value="WRKY"/>
    <property type="match status" value="1"/>
</dbReference>
<feature type="domain" description="WRKY" evidence="6">
    <location>
        <begin position="105"/>
        <end position="167"/>
    </location>
</feature>
<gene>
    <name evidence="8" type="primary">LOC101503258</name>
</gene>
<name>A0A1S2XK31_CICAR</name>
<evidence type="ECO:0000313" key="8">
    <source>
        <dbReference type="RefSeq" id="XP_004490521.1"/>
    </source>
</evidence>
<evidence type="ECO:0000256" key="1">
    <source>
        <dbReference type="ARBA" id="ARBA00004123"/>
    </source>
</evidence>
<dbReference type="PANTHER" id="PTHR31282">
    <property type="entry name" value="WRKY TRANSCRIPTION FACTOR 21-RELATED"/>
    <property type="match status" value="1"/>
</dbReference>
<dbReference type="KEGG" id="cam:101503258"/>
<dbReference type="GO" id="GO:0005634">
    <property type="term" value="C:nucleus"/>
    <property type="evidence" value="ECO:0007669"/>
    <property type="project" value="UniProtKB-SubCell"/>
</dbReference>
<dbReference type="PaxDb" id="3827-XP_004490521.1"/>
<reference evidence="8" key="2">
    <citation type="submission" date="2025-08" db="UniProtKB">
        <authorList>
            <consortium name="RefSeq"/>
        </authorList>
    </citation>
    <scope>IDENTIFICATION</scope>
    <source>
        <tissue evidence="8">Etiolated seedlings</tissue>
    </source>
</reference>
<evidence type="ECO:0000259" key="6">
    <source>
        <dbReference type="PROSITE" id="PS50811"/>
    </source>
</evidence>
<evidence type="ECO:0000256" key="2">
    <source>
        <dbReference type="ARBA" id="ARBA00023015"/>
    </source>
</evidence>
<dbReference type="PROSITE" id="PS50811">
    <property type="entry name" value="WRKY"/>
    <property type="match status" value="1"/>
</dbReference>
<keyword evidence="5" id="KW-0539">Nucleus</keyword>
<evidence type="ECO:0000256" key="4">
    <source>
        <dbReference type="ARBA" id="ARBA00023163"/>
    </source>
</evidence>
<keyword evidence="3" id="KW-0238">DNA-binding</keyword>
<comment type="subcellular location">
    <subcellularLocation>
        <location evidence="1">Nucleus</location>
    </subcellularLocation>
</comment>
<keyword evidence="4" id="KW-0804">Transcription</keyword>
<dbReference type="GO" id="GO:0043565">
    <property type="term" value="F:sequence-specific DNA binding"/>
    <property type="evidence" value="ECO:0007669"/>
    <property type="project" value="InterPro"/>
</dbReference>
<keyword evidence="7" id="KW-1185">Reference proteome</keyword>
<dbReference type="InterPro" id="IPR036576">
    <property type="entry name" value="WRKY_dom_sf"/>
</dbReference>
<sequence>MEDNNILQSVKKRVIIKELVEGKEAATKLKYLLENENSFGNLSSDKLAANVLSSFTKALSIITQHGGENGSPVVVVAGNDRKGGIRCYKRRKSAETLTMVSGTTTDIHSWRKYGQKEIMNSKFTRSYFRCKHKHDEGCSATKQVQKTQDNPNMYQITYIGIHTCNTTPKPTQLNKDISSIPPYEACLVNSGIPDLKVPISEQDHHITSPSQTINQEYPKEETPNNVTAQKHEFMEYDENADTLSVFQSLAQEFGDIDFPFYGN</sequence>
<evidence type="ECO:0000256" key="3">
    <source>
        <dbReference type="ARBA" id="ARBA00023125"/>
    </source>
</evidence>
<dbReference type="SMART" id="SM00774">
    <property type="entry name" value="WRKY"/>
    <property type="match status" value="1"/>
</dbReference>
<accession>A0A1S2XK31</accession>
<proteinExistence type="predicted"/>
<evidence type="ECO:0000256" key="5">
    <source>
        <dbReference type="ARBA" id="ARBA00023242"/>
    </source>
</evidence>
<dbReference type="eggNOG" id="ENOG502RYCZ">
    <property type="taxonomic scope" value="Eukaryota"/>
</dbReference>
<dbReference type="AlphaFoldDB" id="A0A1S2XK31"/>
<dbReference type="InterPro" id="IPR044810">
    <property type="entry name" value="WRKY_plant"/>
</dbReference>
<dbReference type="OrthoDB" id="2021064at2759"/>
<dbReference type="GO" id="GO:0003700">
    <property type="term" value="F:DNA-binding transcription factor activity"/>
    <property type="evidence" value="ECO:0007669"/>
    <property type="project" value="InterPro"/>
</dbReference>
<evidence type="ECO:0000313" key="7">
    <source>
        <dbReference type="Proteomes" id="UP000087171"/>
    </source>
</evidence>
<dbReference type="Proteomes" id="UP000087171">
    <property type="component" value="Chromosome Ca2"/>
</dbReference>
<organism evidence="7 8">
    <name type="scientific">Cicer arietinum</name>
    <name type="common">Chickpea</name>
    <name type="synonym">Garbanzo</name>
    <dbReference type="NCBI Taxonomy" id="3827"/>
    <lineage>
        <taxon>Eukaryota</taxon>
        <taxon>Viridiplantae</taxon>
        <taxon>Streptophyta</taxon>
        <taxon>Embryophyta</taxon>
        <taxon>Tracheophyta</taxon>
        <taxon>Spermatophyta</taxon>
        <taxon>Magnoliopsida</taxon>
        <taxon>eudicotyledons</taxon>
        <taxon>Gunneridae</taxon>
        <taxon>Pentapetalae</taxon>
        <taxon>rosids</taxon>
        <taxon>fabids</taxon>
        <taxon>Fabales</taxon>
        <taxon>Fabaceae</taxon>
        <taxon>Papilionoideae</taxon>
        <taxon>50 kb inversion clade</taxon>
        <taxon>NPAAA clade</taxon>
        <taxon>Hologalegina</taxon>
        <taxon>IRL clade</taxon>
        <taxon>Cicereae</taxon>
        <taxon>Cicer</taxon>
    </lineage>
</organism>
<dbReference type="SUPFAM" id="SSF118290">
    <property type="entry name" value="WRKY DNA-binding domain"/>
    <property type="match status" value="1"/>
</dbReference>
<protein>
    <submittedName>
        <fullName evidence="8">Probable WRKY transcription factor 70</fullName>
    </submittedName>
</protein>
<keyword evidence="2" id="KW-0805">Transcription regulation</keyword>